<evidence type="ECO:0000256" key="2">
    <source>
        <dbReference type="SAM" id="MobiDB-lite"/>
    </source>
</evidence>
<evidence type="ECO:0000256" key="1">
    <source>
        <dbReference type="ARBA" id="ARBA00010364"/>
    </source>
</evidence>
<comment type="caution">
    <text evidence="3">The sequence shown here is derived from an EMBL/GenBank/DDBJ whole genome shotgun (WGS) entry which is preliminary data.</text>
</comment>
<protein>
    <submittedName>
        <fullName evidence="3">UPF0235 protein C15orf40</fullName>
    </submittedName>
</protein>
<organism evidence="3 4">
    <name type="scientific">Chionoecetes opilio</name>
    <name type="common">Atlantic snow crab</name>
    <name type="synonym">Cancer opilio</name>
    <dbReference type="NCBI Taxonomy" id="41210"/>
    <lineage>
        <taxon>Eukaryota</taxon>
        <taxon>Metazoa</taxon>
        <taxon>Ecdysozoa</taxon>
        <taxon>Arthropoda</taxon>
        <taxon>Crustacea</taxon>
        <taxon>Multicrustacea</taxon>
        <taxon>Malacostraca</taxon>
        <taxon>Eumalacostraca</taxon>
        <taxon>Eucarida</taxon>
        <taxon>Decapoda</taxon>
        <taxon>Pleocyemata</taxon>
        <taxon>Brachyura</taxon>
        <taxon>Eubrachyura</taxon>
        <taxon>Majoidea</taxon>
        <taxon>Majidae</taxon>
        <taxon>Chionoecetes</taxon>
    </lineage>
</organism>
<dbReference type="PANTHER" id="PTHR13420:SF7">
    <property type="entry name" value="UPF0235 PROTEIN C15ORF40"/>
    <property type="match status" value="1"/>
</dbReference>
<evidence type="ECO:0000313" key="4">
    <source>
        <dbReference type="Proteomes" id="UP000770661"/>
    </source>
</evidence>
<dbReference type="NCBIfam" id="TIGR00251">
    <property type="entry name" value="DUF167 family protein"/>
    <property type="match status" value="1"/>
</dbReference>
<dbReference type="Proteomes" id="UP000770661">
    <property type="component" value="Unassembled WGS sequence"/>
</dbReference>
<comment type="similarity">
    <text evidence="1">Belongs to the UPF0235 family.</text>
</comment>
<accession>A0A8J5D3V1</accession>
<dbReference type="InterPro" id="IPR036591">
    <property type="entry name" value="YggU-like_sf"/>
</dbReference>
<dbReference type="Pfam" id="PF02594">
    <property type="entry name" value="DUF167"/>
    <property type="match status" value="1"/>
</dbReference>
<dbReference type="InterPro" id="IPR003746">
    <property type="entry name" value="DUF167"/>
</dbReference>
<dbReference type="AlphaFoldDB" id="A0A8J5D3V1"/>
<dbReference type="SMART" id="SM01152">
    <property type="entry name" value="DUF167"/>
    <property type="match status" value="1"/>
</dbReference>
<proteinExistence type="inferred from homology"/>
<keyword evidence="4" id="KW-1185">Reference proteome</keyword>
<dbReference type="OrthoDB" id="244097at2759"/>
<sequence length="149" mass="15321">MLPVLRGLPSLPPYTLARSLAMGKPKAKKKPTKAGEGETSATGGGSEDAIGRDKQGNVTIKILAKPGAKHNGVTNVGVEGVGVQVAAPPTEGEANQELVRFLASVIGVRKSDVSLVRGSRARQKVVAVSGTTEAVVREKLSAEARQSGD</sequence>
<gene>
    <name evidence="3" type="primary">CO040</name>
    <name evidence="3" type="ORF">GWK47_003720</name>
</gene>
<dbReference type="HAMAP" id="MF_00634">
    <property type="entry name" value="UPF0235"/>
    <property type="match status" value="1"/>
</dbReference>
<evidence type="ECO:0000313" key="3">
    <source>
        <dbReference type="EMBL" id="KAG0728507.1"/>
    </source>
</evidence>
<name>A0A8J5D3V1_CHIOP</name>
<dbReference type="PANTHER" id="PTHR13420">
    <property type="entry name" value="UPF0235 PROTEIN C15ORF40"/>
    <property type="match status" value="1"/>
</dbReference>
<feature type="region of interest" description="Disordered" evidence="2">
    <location>
        <begin position="19"/>
        <end position="55"/>
    </location>
</feature>
<reference evidence="3" key="1">
    <citation type="submission" date="2020-07" db="EMBL/GenBank/DDBJ databases">
        <title>The High-quality genome of the commercially important snow crab, Chionoecetes opilio.</title>
        <authorList>
            <person name="Jeong J.-H."/>
            <person name="Ryu S."/>
        </authorList>
    </citation>
    <scope>NUCLEOTIDE SEQUENCE</scope>
    <source>
        <strain evidence="3">MADBK_172401_WGS</strain>
        <tissue evidence="3">Digestive gland</tissue>
    </source>
</reference>
<dbReference type="EMBL" id="JACEEZ010002126">
    <property type="protein sequence ID" value="KAG0728507.1"/>
    <property type="molecule type" value="Genomic_DNA"/>
</dbReference>
<dbReference type="GO" id="GO:0005737">
    <property type="term" value="C:cytoplasm"/>
    <property type="evidence" value="ECO:0007669"/>
    <property type="project" value="TreeGrafter"/>
</dbReference>
<dbReference type="Gene3D" id="3.30.1200.10">
    <property type="entry name" value="YggU-like"/>
    <property type="match status" value="1"/>
</dbReference>
<dbReference type="SUPFAM" id="SSF69786">
    <property type="entry name" value="YggU-like"/>
    <property type="match status" value="1"/>
</dbReference>